<keyword evidence="10" id="KW-0732">Signal</keyword>
<evidence type="ECO:0000259" key="11">
    <source>
        <dbReference type="PROSITE" id="PS52029"/>
    </source>
</evidence>
<gene>
    <name evidence="12" type="ORF">C7K55_05475</name>
</gene>
<comment type="similarity">
    <text evidence="2">Belongs to the YkuD family.</text>
</comment>
<dbReference type="EMBL" id="PXXO01000005">
    <property type="protein sequence ID" value="PSJ05906.1"/>
    <property type="molecule type" value="Genomic_DNA"/>
</dbReference>
<keyword evidence="4" id="KW-0808">Transferase</keyword>
<dbReference type="InterPro" id="IPR005490">
    <property type="entry name" value="LD_TPept_cat_dom"/>
</dbReference>
<dbReference type="GO" id="GO:0018104">
    <property type="term" value="P:peptidoglycan-protein cross-linking"/>
    <property type="evidence" value="ECO:0007669"/>
    <property type="project" value="TreeGrafter"/>
</dbReference>
<evidence type="ECO:0000256" key="10">
    <source>
        <dbReference type="SAM" id="SignalP"/>
    </source>
</evidence>
<evidence type="ECO:0000256" key="9">
    <source>
        <dbReference type="PROSITE-ProRule" id="PRU01373"/>
    </source>
</evidence>
<evidence type="ECO:0000256" key="4">
    <source>
        <dbReference type="ARBA" id="ARBA00022679"/>
    </source>
</evidence>
<keyword evidence="5" id="KW-0378">Hydrolase</keyword>
<feature type="active site" description="Proton donor/acceptor" evidence="9">
    <location>
        <position position="117"/>
    </location>
</feature>
<keyword evidence="6 9" id="KW-0133">Cell shape</keyword>
<dbReference type="InterPro" id="IPR038063">
    <property type="entry name" value="Transpep_catalytic_dom"/>
</dbReference>
<accession>A0A2P7MXF2</accession>
<dbReference type="SUPFAM" id="SSF141523">
    <property type="entry name" value="L,D-transpeptidase catalytic domain-like"/>
    <property type="match status" value="1"/>
</dbReference>
<sequence length="162" mass="17556">MADYLKPLWIAAAALAMAPAWTPVQAQSNSREIVLQLDKRTISLREGGKVLGSWPVAIGDPSTPTPVGRFSVQNKVVNPKYQSTKSGKINATVGPNGPLGDRWLGFQKSGPNQYGIHGTPNAWSWTVTSRAAVTNGCVRMLHEHVRSLFDQVEVGTPVIVQR</sequence>
<dbReference type="GO" id="GO:0008360">
    <property type="term" value="P:regulation of cell shape"/>
    <property type="evidence" value="ECO:0007669"/>
    <property type="project" value="UniProtKB-UniRule"/>
</dbReference>
<dbReference type="RefSeq" id="WP_106502424.1">
    <property type="nucleotide sequence ID" value="NZ_PXXO01000005.1"/>
</dbReference>
<feature type="active site" description="Nucleophile" evidence="9">
    <location>
        <position position="137"/>
    </location>
</feature>
<dbReference type="PANTHER" id="PTHR30582">
    <property type="entry name" value="L,D-TRANSPEPTIDASE"/>
    <property type="match status" value="1"/>
</dbReference>
<keyword evidence="7 9" id="KW-0573">Peptidoglycan synthesis</keyword>
<dbReference type="InterPro" id="IPR050979">
    <property type="entry name" value="LD-transpeptidase"/>
</dbReference>
<dbReference type="Proteomes" id="UP000243002">
    <property type="component" value="Unassembled WGS sequence"/>
</dbReference>
<feature type="signal peptide" evidence="10">
    <location>
        <begin position="1"/>
        <end position="26"/>
    </location>
</feature>
<dbReference type="PANTHER" id="PTHR30582:SF24">
    <property type="entry name" value="L,D-TRANSPEPTIDASE ERFK_SRFK-RELATED"/>
    <property type="match status" value="1"/>
</dbReference>
<proteinExistence type="inferred from homology"/>
<dbReference type="Pfam" id="PF03734">
    <property type="entry name" value="YkuD"/>
    <property type="match status" value="1"/>
</dbReference>
<dbReference type="CDD" id="cd16913">
    <property type="entry name" value="YkuD_like"/>
    <property type="match status" value="1"/>
</dbReference>
<dbReference type="AlphaFoldDB" id="A0A2P7MXF2"/>
<dbReference type="GO" id="GO:0016757">
    <property type="term" value="F:glycosyltransferase activity"/>
    <property type="evidence" value="ECO:0007669"/>
    <property type="project" value="UniProtKB-KW"/>
</dbReference>
<dbReference type="OrthoDB" id="9787225at2"/>
<dbReference type="Gene3D" id="2.40.440.10">
    <property type="entry name" value="L,D-transpeptidase catalytic domain-like"/>
    <property type="match status" value="1"/>
</dbReference>
<evidence type="ECO:0000256" key="2">
    <source>
        <dbReference type="ARBA" id="ARBA00005992"/>
    </source>
</evidence>
<feature type="chain" id="PRO_5015132626" description="L,D-TPase catalytic domain-containing protein" evidence="10">
    <location>
        <begin position="27"/>
        <end position="162"/>
    </location>
</feature>
<evidence type="ECO:0000256" key="6">
    <source>
        <dbReference type="ARBA" id="ARBA00022960"/>
    </source>
</evidence>
<evidence type="ECO:0000313" key="12">
    <source>
        <dbReference type="EMBL" id="PSJ05906.1"/>
    </source>
</evidence>
<dbReference type="GO" id="GO:0005576">
    <property type="term" value="C:extracellular region"/>
    <property type="evidence" value="ECO:0007669"/>
    <property type="project" value="TreeGrafter"/>
</dbReference>
<dbReference type="GO" id="GO:0071972">
    <property type="term" value="F:peptidoglycan L,D-transpeptidase activity"/>
    <property type="evidence" value="ECO:0007669"/>
    <property type="project" value="TreeGrafter"/>
</dbReference>
<keyword evidence="13" id="KW-1185">Reference proteome</keyword>
<dbReference type="PROSITE" id="PS52029">
    <property type="entry name" value="LD_TPASE"/>
    <property type="match status" value="1"/>
</dbReference>
<evidence type="ECO:0000256" key="7">
    <source>
        <dbReference type="ARBA" id="ARBA00022984"/>
    </source>
</evidence>
<dbReference type="UniPathway" id="UPA00219"/>
<keyword evidence="3" id="KW-0328">Glycosyltransferase</keyword>
<name>A0A2P7MXF2_9CYAN</name>
<keyword evidence="8 9" id="KW-0961">Cell wall biogenesis/degradation</keyword>
<evidence type="ECO:0000256" key="1">
    <source>
        <dbReference type="ARBA" id="ARBA00004752"/>
    </source>
</evidence>
<protein>
    <recommendedName>
        <fullName evidence="11">L,D-TPase catalytic domain-containing protein</fullName>
    </recommendedName>
</protein>
<evidence type="ECO:0000256" key="3">
    <source>
        <dbReference type="ARBA" id="ARBA00022676"/>
    </source>
</evidence>
<reference evidence="12 13" key="1">
    <citation type="journal article" date="2018" name="Environ. Microbiol.">
        <title>Ecological and genomic features of two widespread freshwater picocyanobacteria.</title>
        <authorList>
            <person name="Cabello-Yeves P.J."/>
            <person name="Picazo A."/>
            <person name="Camacho A."/>
            <person name="Callieri C."/>
            <person name="Rosselli R."/>
            <person name="Roda-Garcia J.J."/>
            <person name="Coutinho F.H."/>
            <person name="Rodriguez-Valera F."/>
        </authorList>
    </citation>
    <scope>NUCLEOTIDE SEQUENCE [LARGE SCALE GENOMIC DNA]</scope>
    <source>
        <strain evidence="12 13">Tous</strain>
    </source>
</reference>
<comment type="pathway">
    <text evidence="1 9">Cell wall biogenesis; peptidoglycan biosynthesis.</text>
</comment>
<comment type="caution">
    <text evidence="12">The sequence shown here is derived from an EMBL/GenBank/DDBJ whole genome shotgun (WGS) entry which is preliminary data.</text>
</comment>
<feature type="domain" description="L,D-TPase catalytic" evidence="11">
    <location>
        <begin position="31"/>
        <end position="161"/>
    </location>
</feature>
<dbReference type="GO" id="GO:0071555">
    <property type="term" value="P:cell wall organization"/>
    <property type="evidence" value="ECO:0007669"/>
    <property type="project" value="UniProtKB-UniRule"/>
</dbReference>
<evidence type="ECO:0000256" key="5">
    <source>
        <dbReference type="ARBA" id="ARBA00022801"/>
    </source>
</evidence>
<organism evidence="12 13">
    <name type="scientific">Cyanobium usitatum str. Tous</name>
    <dbReference type="NCBI Taxonomy" id="2116684"/>
    <lineage>
        <taxon>Bacteria</taxon>
        <taxon>Bacillati</taxon>
        <taxon>Cyanobacteriota</taxon>
        <taxon>Cyanophyceae</taxon>
        <taxon>Synechococcales</taxon>
        <taxon>Prochlorococcaceae</taxon>
        <taxon>Cyanobium</taxon>
    </lineage>
</organism>
<evidence type="ECO:0000256" key="8">
    <source>
        <dbReference type="ARBA" id="ARBA00023316"/>
    </source>
</evidence>
<evidence type="ECO:0000313" key="13">
    <source>
        <dbReference type="Proteomes" id="UP000243002"/>
    </source>
</evidence>